<evidence type="ECO:0000256" key="11">
    <source>
        <dbReference type="ARBA" id="ARBA00023242"/>
    </source>
</evidence>
<dbReference type="InterPro" id="IPR002717">
    <property type="entry name" value="HAT_MYST-type"/>
</dbReference>
<feature type="region of interest" description="Disordered" evidence="15">
    <location>
        <begin position="645"/>
        <end position="746"/>
    </location>
</feature>
<name>A0A0G4N4E5_VERLO</name>
<dbReference type="Gene3D" id="3.40.630.30">
    <property type="match status" value="1"/>
</dbReference>
<dbReference type="InterPro" id="IPR036188">
    <property type="entry name" value="FAD/NAD-bd_sf"/>
</dbReference>
<feature type="chain" id="PRO_5002567942" description="histone acetyltransferase" evidence="16">
    <location>
        <begin position="21"/>
        <end position="1357"/>
    </location>
</feature>
<dbReference type="Pfam" id="PF01593">
    <property type="entry name" value="Amino_oxidase"/>
    <property type="match status" value="1"/>
</dbReference>
<dbReference type="Gene3D" id="1.10.10.10">
    <property type="entry name" value="Winged helix-like DNA-binding domain superfamily/Winged helix DNA-binding domain"/>
    <property type="match status" value="1"/>
</dbReference>
<dbReference type="Gene3D" id="1.10.10.1620">
    <property type="match status" value="1"/>
</dbReference>
<evidence type="ECO:0000256" key="16">
    <source>
        <dbReference type="SAM" id="SignalP"/>
    </source>
</evidence>
<evidence type="ECO:0000256" key="6">
    <source>
        <dbReference type="ARBA" id="ARBA00022771"/>
    </source>
</evidence>
<feature type="signal peptide" evidence="16">
    <location>
        <begin position="1"/>
        <end position="20"/>
    </location>
</feature>
<dbReference type="PROSITE" id="PS51726">
    <property type="entry name" value="MYST_HAT"/>
    <property type="match status" value="1"/>
</dbReference>
<keyword evidence="10" id="KW-0804">Transcription</keyword>
<dbReference type="EC" id="2.3.1.48" evidence="3"/>
<dbReference type="PANTHER" id="PTHR10615:SF219">
    <property type="entry name" value="HISTONE ACETYLTRANSFERASE KAT5"/>
    <property type="match status" value="1"/>
</dbReference>
<reference evidence="18 19" key="1">
    <citation type="submission" date="2015-05" db="EMBL/GenBank/DDBJ databases">
        <authorList>
            <person name="Wang D.B."/>
            <person name="Wang M."/>
        </authorList>
    </citation>
    <scope>NUCLEOTIDE SEQUENCE [LARGE SCALE GENOMIC DNA]</scope>
    <source>
        <strain evidence="18">VL1</strain>
    </source>
</reference>
<evidence type="ECO:0000256" key="10">
    <source>
        <dbReference type="ARBA" id="ARBA00023163"/>
    </source>
</evidence>
<evidence type="ECO:0000256" key="13">
    <source>
        <dbReference type="ARBA" id="ARBA00045805"/>
    </source>
</evidence>
<comment type="function">
    <text evidence="13">Catalytic component of the NuA4 histone acetyltransferase (HAT) complex which is involved in epigenetic transcriptional activation of selected genes principally by acetylation of nucleosomal histones H4, H3, H2B, H2A and H2A variant H2A.Z. Acetylates histone H4 to form H4K5ac, H4K8ac, H4K12ac and H4K16ac, histone H3 to form H3K14ac, and histone H2A to form H2AK4ac and H2AK7ac. The NuA4 complex is involved in the DNA damage response and is required for chromosome segregation. The NuA4 complex plays a direct role in repair of DNA double-strand breaks (DSBs) through homologous recombination. Recruitment to promoters depends on H3K4me. Also acetylates non-histone proteins. In addition to protein acetyltransferase, can use different acyl-CoA substrates, such as 2-hydroxyisobutanoyl-CoA (2-hydroxyisobutyryl-CoA) or (2E)-butenoyl-CoA (crotonyl-CoA), and is able to mediate protein 2-hydroxyisobutyrylation and crotonylation, respectively.</text>
</comment>
<dbReference type="STRING" id="100787.A0A0G4N4E5"/>
<evidence type="ECO:0000256" key="2">
    <source>
        <dbReference type="ARBA" id="ARBA00010107"/>
    </source>
</evidence>
<feature type="compositionally biased region" description="Pro residues" evidence="15">
    <location>
        <begin position="665"/>
        <end position="676"/>
    </location>
</feature>
<evidence type="ECO:0000313" key="18">
    <source>
        <dbReference type="EMBL" id="CRK41466.1"/>
    </source>
</evidence>
<dbReference type="InterPro" id="IPR016181">
    <property type="entry name" value="Acyl_CoA_acyltransferase"/>
</dbReference>
<dbReference type="Gene3D" id="3.30.60.60">
    <property type="entry name" value="N-acetyl transferase-like"/>
    <property type="match status" value="2"/>
</dbReference>
<keyword evidence="4" id="KW-0808">Transferase</keyword>
<feature type="region of interest" description="Disordered" evidence="15">
    <location>
        <begin position="952"/>
        <end position="988"/>
    </location>
</feature>
<comment type="subcellular location">
    <subcellularLocation>
        <location evidence="1">Nucleus</location>
    </subcellularLocation>
</comment>
<comment type="similarity">
    <text evidence="2">Belongs to the MYST (SAS/MOZ) family.</text>
</comment>
<dbReference type="InterPro" id="IPR002937">
    <property type="entry name" value="Amino_oxidase"/>
</dbReference>
<organism evidence="18 19">
    <name type="scientific">Verticillium longisporum</name>
    <name type="common">Verticillium dahliae var. longisporum</name>
    <dbReference type="NCBI Taxonomy" id="100787"/>
    <lineage>
        <taxon>Eukaryota</taxon>
        <taxon>Fungi</taxon>
        <taxon>Dikarya</taxon>
        <taxon>Ascomycota</taxon>
        <taxon>Pezizomycotina</taxon>
        <taxon>Sordariomycetes</taxon>
        <taxon>Hypocreomycetidae</taxon>
        <taxon>Glomerellales</taxon>
        <taxon>Plectosphaerellaceae</taxon>
        <taxon>Verticillium</taxon>
    </lineage>
</organism>
<evidence type="ECO:0000256" key="1">
    <source>
        <dbReference type="ARBA" id="ARBA00004123"/>
    </source>
</evidence>
<evidence type="ECO:0000256" key="9">
    <source>
        <dbReference type="ARBA" id="ARBA00023015"/>
    </source>
</evidence>
<feature type="region of interest" description="Disordered" evidence="15">
    <location>
        <begin position="1125"/>
        <end position="1144"/>
    </location>
</feature>
<evidence type="ECO:0000256" key="3">
    <source>
        <dbReference type="ARBA" id="ARBA00013184"/>
    </source>
</evidence>
<dbReference type="SUPFAM" id="SSF55729">
    <property type="entry name" value="Acyl-CoA N-acyltransferases (Nat)"/>
    <property type="match status" value="2"/>
</dbReference>
<keyword evidence="5" id="KW-0479">Metal-binding</keyword>
<evidence type="ECO:0000256" key="15">
    <source>
        <dbReference type="SAM" id="MobiDB-lite"/>
    </source>
</evidence>
<dbReference type="Proteomes" id="UP000044602">
    <property type="component" value="Unassembled WGS sequence"/>
</dbReference>
<dbReference type="GO" id="GO:0008270">
    <property type="term" value="F:zinc ion binding"/>
    <property type="evidence" value="ECO:0007669"/>
    <property type="project" value="UniProtKB-KW"/>
</dbReference>
<feature type="domain" description="MYST-type HAT" evidence="17">
    <location>
        <begin position="919"/>
        <end position="1280"/>
    </location>
</feature>
<feature type="compositionally biased region" description="Polar residues" evidence="15">
    <location>
        <begin position="953"/>
        <end position="966"/>
    </location>
</feature>
<dbReference type="GO" id="GO:0005634">
    <property type="term" value="C:nucleus"/>
    <property type="evidence" value="ECO:0007669"/>
    <property type="project" value="UniProtKB-SubCell"/>
</dbReference>
<evidence type="ECO:0000313" key="19">
    <source>
        <dbReference type="Proteomes" id="UP000044602"/>
    </source>
</evidence>
<keyword evidence="6" id="KW-0863">Zinc-finger</keyword>
<keyword evidence="7" id="KW-0862">Zinc</keyword>
<dbReference type="PANTHER" id="PTHR10615">
    <property type="entry name" value="HISTONE ACETYLTRANSFERASE"/>
    <property type="match status" value="1"/>
</dbReference>
<dbReference type="Gene3D" id="3.50.50.60">
    <property type="entry name" value="FAD/NAD(P)-binding domain"/>
    <property type="match status" value="1"/>
</dbReference>
<feature type="region of interest" description="Disordered" evidence="15">
    <location>
        <begin position="1274"/>
        <end position="1310"/>
    </location>
</feature>
<evidence type="ECO:0000256" key="12">
    <source>
        <dbReference type="ARBA" id="ARBA00023315"/>
    </source>
</evidence>
<evidence type="ECO:0000256" key="8">
    <source>
        <dbReference type="ARBA" id="ARBA00022990"/>
    </source>
</evidence>
<dbReference type="EMBL" id="CVQH01026971">
    <property type="protein sequence ID" value="CRK41466.1"/>
    <property type="molecule type" value="Genomic_DNA"/>
</dbReference>
<dbReference type="GO" id="GO:0006355">
    <property type="term" value="P:regulation of DNA-templated transcription"/>
    <property type="evidence" value="ECO:0007669"/>
    <property type="project" value="InterPro"/>
</dbReference>
<feature type="region of interest" description="Disordered" evidence="15">
    <location>
        <begin position="888"/>
        <end position="921"/>
    </location>
</feature>
<gene>
    <name evidence="18" type="ORF">BN1708_001799</name>
</gene>
<dbReference type="GO" id="GO:0016491">
    <property type="term" value="F:oxidoreductase activity"/>
    <property type="evidence" value="ECO:0007669"/>
    <property type="project" value="InterPro"/>
</dbReference>
<dbReference type="Gene3D" id="3.90.660.10">
    <property type="match status" value="1"/>
</dbReference>
<feature type="compositionally biased region" description="Polar residues" evidence="15">
    <location>
        <begin position="777"/>
        <end position="790"/>
    </location>
</feature>
<dbReference type="Pfam" id="PF01853">
    <property type="entry name" value="MOZ_SAS"/>
    <property type="match status" value="1"/>
</dbReference>
<evidence type="ECO:0000259" key="17">
    <source>
        <dbReference type="PROSITE" id="PS51726"/>
    </source>
</evidence>
<keyword evidence="12" id="KW-0012">Acyltransferase</keyword>
<dbReference type="SUPFAM" id="SSF54373">
    <property type="entry name" value="FAD-linked reductases, C-terminal domain"/>
    <property type="match status" value="1"/>
</dbReference>
<keyword evidence="8" id="KW-0007">Acetylation</keyword>
<evidence type="ECO:0000256" key="14">
    <source>
        <dbReference type="PIRSR" id="PIRSR602717-51"/>
    </source>
</evidence>
<protein>
    <recommendedName>
        <fullName evidence="3">histone acetyltransferase</fullName>
        <ecNumber evidence="3">2.3.1.48</ecNumber>
    </recommendedName>
</protein>
<evidence type="ECO:0000256" key="7">
    <source>
        <dbReference type="ARBA" id="ARBA00022833"/>
    </source>
</evidence>
<feature type="active site" description="Proton donor/acceptor" evidence="14">
    <location>
        <position position="1202"/>
    </location>
</feature>
<feature type="region of interest" description="Disordered" evidence="15">
    <location>
        <begin position="776"/>
        <end position="812"/>
    </location>
</feature>
<accession>A0A0G4N4E5</accession>
<feature type="compositionally biased region" description="Acidic residues" evidence="15">
    <location>
        <begin position="1289"/>
        <end position="1303"/>
    </location>
</feature>
<proteinExistence type="inferred from homology"/>
<dbReference type="FunFam" id="3.40.630.30:FF:000067">
    <property type="entry name" value="Histone acetyltransferase"/>
    <property type="match status" value="1"/>
</dbReference>
<feature type="compositionally biased region" description="Pro residues" evidence="15">
    <location>
        <begin position="1125"/>
        <end position="1136"/>
    </location>
</feature>
<sequence length="1357" mass="149615">MSFFTIRSLVTALLLGNALALPAHESETATKSPKDICNDGKLAAGNPRAAFFRKLVGDSGYSNHSRCPSPRDGPFKVGIIGGGVAGLYAAMILDSLDIDYDIHEASGRVGGRIFTHRFDQAAWDKSTPEDPAYYDYYDVGAMRFPPMPYMDRVIGNESWSLIPYLNARVSERDQVVQKSYIFQTNNTFRRFNGVTALIQEPDSASAERYDIPLFNATFDALSASEVWSDQVQTMVDALSNDFTTGFNKLMSYDSMSVRDFLLTKGFTNSEVDWMETMNDATGHYDTYSMAQAVLEEWIFTSADINKWTLINGGMDMITKAMNLMVKNKPVLNHRVTDVKKKPDGTLKMVVNGADEYDYAHVISTAPLGALQIINMTELGLSYYQNTAIRSLNYDPAAKIGLKFKTRWWEKLATGPFQGGQSFTDLPIRRCVYPSYGIDVPGAPGAMIASYTWGQDASRLGSYLNPHNPTNQEPYQPESIKTLVEVTLRDLAELNGVTYEFLKSEFVDFHVYDWYGSAYSNGAFAIFGPGEFSSLMPWLMTPAANGHMHFGGEALSSGHAWIIGAVNSAWRTVYEILSVEGMGDKMKQFVDQWGIIDEVDMGWYDWSPEGKPQRSASMVAINHQPPLAIKEAKENVRPANGLVAPQITYQAPQPQSQPWTRTLMRPSPPTSLPPSLQPQPSVQDNKQHLAQVRDPAPYQYPTRPTNTPIPVPAITHSSPRTPSALPQHPTKQEAQKKTAMPTPRTDRNIDKVVLGDICFRTWYPSYYGKELLGDISSGHASSKPSHAQHSNGGKDGHGQHNSGEAGAKAHARRGGDAPMLDRLYVCPCCFKYSKELVSWLGHVHVCERSAGTPPGRKIYDNKQHLAQVRDPAPYQYQTRPTNTPIPVPAITHSSPRTPSALPQHPTKQEAQKKTAMPTPRTDRNIDKVVLGDICFRTWYPSYYGKELLGDISSGHASSKPSHAQHANGSKDGHGQHSSGEAGAKAHARRGGDAPMLDRLYVCPCCFKYSKELVSWLGHVHVCERSAGTPPGRKIYVHPRGRRTVLRAVPEVKRGPGKKANAGIRHVEEVVRDQGEWSVWEVDGEVDGLFCQNLSLFAKLFLDNKSVFFDVTGFTYFLLVYTPPARPPTGPPGDPPQPAVDTSDEKPVRPHIVGFFSKEKMSWDNNNLACILVFPPWQRKGLGALLMGVSYEISRREGVLGGPEKPISDLGRKGYRRFWGGEIARWLLGIGGIAGAFDSSEETLVDVSDCSRGTWIALDDCLITLREMGLLQDAGVGPGKKPEVSGAAVGDDGDGAMEDVGDAGEPEPVPDVPRVRLDKEAVRGWIAANGISLERVCDPHGFVEGYAMKQGSPEEEEYA</sequence>
<keyword evidence="19" id="KW-1185">Reference proteome</keyword>
<evidence type="ECO:0000256" key="5">
    <source>
        <dbReference type="ARBA" id="ARBA00022723"/>
    </source>
</evidence>
<evidence type="ECO:0000256" key="4">
    <source>
        <dbReference type="ARBA" id="ARBA00022679"/>
    </source>
</evidence>
<feature type="compositionally biased region" description="Polar residues" evidence="15">
    <location>
        <begin position="646"/>
        <end position="659"/>
    </location>
</feature>
<keyword evidence="9" id="KW-0805">Transcription regulation</keyword>
<keyword evidence="16" id="KW-0732">Signal</keyword>
<dbReference type="InterPro" id="IPR050603">
    <property type="entry name" value="MYST_HAT"/>
</dbReference>
<dbReference type="SUPFAM" id="SSF51905">
    <property type="entry name" value="FAD/NAD(P)-binding domain"/>
    <property type="match status" value="1"/>
</dbReference>
<keyword evidence="11" id="KW-0539">Nucleus</keyword>
<dbReference type="GO" id="GO:0035267">
    <property type="term" value="C:NuA4 histone acetyltransferase complex"/>
    <property type="evidence" value="ECO:0007669"/>
    <property type="project" value="TreeGrafter"/>
</dbReference>
<dbReference type="InterPro" id="IPR036388">
    <property type="entry name" value="WH-like_DNA-bd_sf"/>
</dbReference>
<dbReference type="GO" id="GO:0046972">
    <property type="term" value="F:histone H4K16 acetyltransferase activity"/>
    <property type="evidence" value="ECO:0007669"/>
    <property type="project" value="TreeGrafter"/>
</dbReference>